<accession>A0AB39ER63</accession>
<keyword evidence="1" id="KW-0805">Transcription regulation</keyword>
<name>A0AB39ER63_9BURK</name>
<dbReference type="GO" id="GO:0003677">
    <property type="term" value="F:DNA binding"/>
    <property type="evidence" value="ECO:0007669"/>
    <property type="project" value="UniProtKB-KW"/>
</dbReference>
<gene>
    <name evidence="6" type="ORF">ABRY94_11885</name>
</gene>
<feature type="compositionally biased region" description="Basic and acidic residues" evidence="4">
    <location>
        <begin position="49"/>
        <end position="60"/>
    </location>
</feature>
<dbReference type="PANTHER" id="PTHR40661:SF3">
    <property type="entry name" value="FELS-1 PROPHAGE TRANSCRIPTIONAL REGULATOR"/>
    <property type="match status" value="1"/>
</dbReference>
<evidence type="ECO:0000256" key="4">
    <source>
        <dbReference type="SAM" id="MobiDB-lite"/>
    </source>
</evidence>
<proteinExistence type="predicted"/>
<dbReference type="PANTHER" id="PTHR40661">
    <property type="match status" value="1"/>
</dbReference>
<evidence type="ECO:0000256" key="3">
    <source>
        <dbReference type="ARBA" id="ARBA00023163"/>
    </source>
</evidence>
<keyword evidence="3" id="KW-0804">Transcription</keyword>
<sequence>MDDTDTRNRRARLRELIAHCFDGRDAALLDFIEKRTGKRPNQGEISGLQKDDGPRSFGDKKAKTLTEQIGLNRYWFDMRPGARLEQDQWLLPAFVPRLLGDPSDLLGDDEHGFTLREPQPQVEYIGSAPSQRLVAVVGQARLGENGWYDVVQEVGCDGFVEAVSNDPDAYALRVLGDSMFPAIRNGWYVVVEPNHALNPSDFVAVALTDGRKMVKEFLYRTADEVGLQSVNGNKRLTVPLAEIATMHPIGSLVSPGKYRSAT</sequence>
<dbReference type="Pfam" id="PF00717">
    <property type="entry name" value="Peptidase_S24"/>
    <property type="match status" value="1"/>
</dbReference>
<keyword evidence="2" id="KW-0238">DNA-binding</keyword>
<dbReference type="EMBL" id="CP158262">
    <property type="protein sequence ID" value="XDJ68766.1"/>
    <property type="molecule type" value="Genomic_DNA"/>
</dbReference>
<dbReference type="InterPro" id="IPR036286">
    <property type="entry name" value="LexA/Signal_pep-like_sf"/>
</dbReference>
<dbReference type="CDD" id="cd06529">
    <property type="entry name" value="S24_LexA-like"/>
    <property type="match status" value="1"/>
</dbReference>
<organism evidence="6">
    <name type="scientific">Castellaniella ginsengisoli</name>
    <dbReference type="NCBI Taxonomy" id="546114"/>
    <lineage>
        <taxon>Bacteria</taxon>
        <taxon>Pseudomonadati</taxon>
        <taxon>Pseudomonadota</taxon>
        <taxon>Betaproteobacteria</taxon>
        <taxon>Burkholderiales</taxon>
        <taxon>Alcaligenaceae</taxon>
        <taxon>Castellaniella</taxon>
    </lineage>
</organism>
<dbReference type="AlphaFoldDB" id="A0AB39ER63"/>
<dbReference type="InterPro" id="IPR015927">
    <property type="entry name" value="Peptidase_S24_S26A/B/C"/>
</dbReference>
<evidence type="ECO:0000256" key="2">
    <source>
        <dbReference type="ARBA" id="ARBA00023125"/>
    </source>
</evidence>
<dbReference type="SUPFAM" id="SSF51306">
    <property type="entry name" value="LexA/Signal peptidase"/>
    <property type="match status" value="1"/>
</dbReference>
<dbReference type="InterPro" id="IPR039418">
    <property type="entry name" value="LexA-like"/>
</dbReference>
<feature type="domain" description="Peptidase S24/S26A/S26B/S26C" evidence="5">
    <location>
        <begin position="163"/>
        <end position="233"/>
    </location>
</feature>
<protein>
    <submittedName>
        <fullName evidence="6">S24 family peptidase</fullName>
    </submittedName>
</protein>
<dbReference type="RefSeq" id="WP_368655426.1">
    <property type="nucleotide sequence ID" value="NZ_CP158262.1"/>
</dbReference>
<evidence type="ECO:0000256" key="1">
    <source>
        <dbReference type="ARBA" id="ARBA00023015"/>
    </source>
</evidence>
<reference evidence="6" key="1">
    <citation type="submission" date="2024-05" db="EMBL/GenBank/DDBJ databases">
        <authorList>
            <person name="Luo Y.-C."/>
            <person name="Nicholds J."/>
            <person name="Mortimer T."/>
            <person name="Maboni G."/>
        </authorList>
    </citation>
    <scope>NUCLEOTIDE SEQUENCE</scope>
    <source>
        <strain evidence="6">144863</strain>
    </source>
</reference>
<evidence type="ECO:0000313" key="6">
    <source>
        <dbReference type="EMBL" id="XDJ68766.1"/>
    </source>
</evidence>
<dbReference type="Gene3D" id="2.10.109.10">
    <property type="entry name" value="Umud Fragment, subunit A"/>
    <property type="match status" value="1"/>
</dbReference>
<feature type="region of interest" description="Disordered" evidence="4">
    <location>
        <begin position="39"/>
        <end position="60"/>
    </location>
</feature>
<evidence type="ECO:0000259" key="5">
    <source>
        <dbReference type="Pfam" id="PF00717"/>
    </source>
</evidence>